<dbReference type="InterPro" id="IPR015315">
    <property type="entry name" value="DUF1963"/>
</dbReference>
<dbReference type="Gene3D" id="2.30.320.10">
    <property type="entry name" value="YwqG-like"/>
    <property type="match status" value="1"/>
</dbReference>
<evidence type="ECO:0000313" key="1">
    <source>
        <dbReference type="EMBL" id="PVZ12721.1"/>
    </source>
</evidence>
<dbReference type="EMBL" id="QEKY01000004">
    <property type="protein sequence ID" value="PVZ12721.1"/>
    <property type="molecule type" value="Genomic_DNA"/>
</dbReference>
<name>A0A2U1FKM3_9PORP</name>
<dbReference type="SUPFAM" id="SSF103032">
    <property type="entry name" value="Hypothetical protein YwqG"/>
    <property type="match status" value="1"/>
</dbReference>
<dbReference type="GeneID" id="94550258"/>
<evidence type="ECO:0000313" key="2">
    <source>
        <dbReference type="Proteomes" id="UP000245462"/>
    </source>
</evidence>
<dbReference type="PANTHER" id="PTHR36436:SF6">
    <property type="entry name" value="SLL5081 PROTEIN"/>
    <property type="match status" value="1"/>
</dbReference>
<sequence length="239" mass="28439">MTETNIKVSREKKYFFFYSKKKETITKPLSFIAQINLSEVSPFDQDGLLPQTGILYFFYTSEQDAWGYSHKDKNRFKIIYWDGDFSELRRIDFPKDLPVYSRFNPCSVDVKSEISLPSHEHEIYNSLSDVDKDIFWEKIKGDDELINKLLGYSDNIQGEMEIDCEHLYNWPGNNIVNYNAKKAAIFRSEAAKWRLLLQIDSDETSEMMWGDCGRLYFWVKKEAMLNKQFDKTWFFLQCY</sequence>
<dbReference type="OrthoDB" id="1414356at2"/>
<dbReference type="PANTHER" id="PTHR36436">
    <property type="entry name" value="SLL5081 PROTEIN"/>
    <property type="match status" value="1"/>
</dbReference>
<keyword evidence="2" id="KW-1185">Reference proteome</keyword>
<proteinExistence type="predicted"/>
<comment type="caution">
    <text evidence="1">The sequence shown here is derived from an EMBL/GenBank/DDBJ whole genome shotgun (WGS) entry which is preliminary data.</text>
</comment>
<organism evidence="1 2">
    <name type="scientific">Porphyromonas loveana</name>
    <dbReference type="NCBI Taxonomy" id="1884669"/>
    <lineage>
        <taxon>Bacteria</taxon>
        <taxon>Pseudomonadati</taxon>
        <taxon>Bacteroidota</taxon>
        <taxon>Bacteroidia</taxon>
        <taxon>Bacteroidales</taxon>
        <taxon>Porphyromonadaceae</taxon>
        <taxon>Porphyromonas</taxon>
    </lineage>
</organism>
<dbReference type="Pfam" id="PF09234">
    <property type="entry name" value="DUF1963"/>
    <property type="match status" value="1"/>
</dbReference>
<reference evidence="1 2" key="1">
    <citation type="submission" date="2018-04" db="EMBL/GenBank/DDBJ databases">
        <title>Genomic Encyclopedia of Type Strains, Phase IV (KMG-IV): sequencing the most valuable type-strain genomes for metagenomic binning, comparative biology and taxonomic classification.</title>
        <authorList>
            <person name="Goeker M."/>
        </authorList>
    </citation>
    <scope>NUCLEOTIDE SEQUENCE [LARGE SCALE GENOMIC DNA]</scope>
    <source>
        <strain evidence="1 2">DSM 28520</strain>
    </source>
</reference>
<dbReference type="Proteomes" id="UP000245462">
    <property type="component" value="Unassembled WGS sequence"/>
</dbReference>
<dbReference type="InterPro" id="IPR035948">
    <property type="entry name" value="YwqG-like_sf"/>
</dbReference>
<accession>A0A2U1FKM3</accession>
<dbReference type="AlphaFoldDB" id="A0A2U1FKM3"/>
<dbReference type="RefSeq" id="WP_116678810.1">
    <property type="nucleotide sequence ID" value="NZ_QEKY01000004.1"/>
</dbReference>
<protein>
    <submittedName>
        <fullName evidence="1">Uncharacterized protein YwqG</fullName>
    </submittedName>
</protein>
<gene>
    <name evidence="1" type="ORF">C7382_10428</name>
</gene>